<dbReference type="Proteomes" id="UP000664132">
    <property type="component" value="Unassembled WGS sequence"/>
</dbReference>
<sequence>MRSSNFLLMSICLNIVTAQTGTNCNIIANQTVKAGDSLASIAKSANVTLDQIQFVNTQITNPRSINPGDAIKIPNPRCVAPAAKPLAEPTATCSNGTAKTTTVVAGDTLNVIAKEKLGITLPALLAANTQIKNPDVLNVGDVINIPLCSNGTLSSGAANSKAGGTTSAKAASGTASAKAVDPTGPIARTKSKASKTKALKTATSAGDGIAGADAAAPTSLKASKATAAGENAAVQANVPTKTLSLTTKTKSKAAETGTSAA</sequence>
<evidence type="ECO:0000313" key="5">
    <source>
        <dbReference type="Proteomes" id="UP000664132"/>
    </source>
</evidence>
<evidence type="ECO:0000313" key="4">
    <source>
        <dbReference type="EMBL" id="KAG4417443.1"/>
    </source>
</evidence>
<accession>A0A8H7TEP5</accession>
<evidence type="ECO:0000259" key="3">
    <source>
        <dbReference type="PROSITE" id="PS51782"/>
    </source>
</evidence>
<comment type="caution">
    <text evidence="4">The sequence shown here is derived from an EMBL/GenBank/DDBJ whole genome shotgun (WGS) entry which is preliminary data.</text>
</comment>
<proteinExistence type="predicted"/>
<name>A0A8H7TEP5_9HELO</name>
<dbReference type="CDD" id="cd00118">
    <property type="entry name" value="LysM"/>
    <property type="match status" value="2"/>
</dbReference>
<dbReference type="Gene3D" id="3.10.350.10">
    <property type="entry name" value="LysM domain"/>
    <property type="match status" value="2"/>
</dbReference>
<reference evidence="4" key="1">
    <citation type="submission" date="2021-02" db="EMBL/GenBank/DDBJ databases">
        <title>Genome sequence Cadophora malorum strain M34.</title>
        <authorList>
            <person name="Stefanovic E."/>
            <person name="Vu D."/>
            <person name="Scully C."/>
            <person name="Dijksterhuis J."/>
            <person name="Roader J."/>
            <person name="Houbraken J."/>
        </authorList>
    </citation>
    <scope>NUCLEOTIDE SEQUENCE</scope>
    <source>
        <strain evidence="4">M34</strain>
    </source>
</reference>
<protein>
    <recommendedName>
        <fullName evidence="3">LysM domain-containing protein</fullName>
    </recommendedName>
</protein>
<dbReference type="InterPro" id="IPR036779">
    <property type="entry name" value="LysM_dom_sf"/>
</dbReference>
<evidence type="ECO:0000256" key="2">
    <source>
        <dbReference type="SAM" id="SignalP"/>
    </source>
</evidence>
<dbReference type="AlphaFoldDB" id="A0A8H7TEP5"/>
<feature type="domain" description="LysM" evidence="3">
    <location>
        <begin position="28"/>
        <end position="73"/>
    </location>
</feature>
<feature type="domain" description="LysM" evidence="3">
    <location>
        <begin position="99"/>
        <end position="145"/>
    </location>
</feature>
<evidence type="ECO:0000256" key="1">
    <source>
        <dbReference type="SAM" id="MobiDB-lite"/>
    </source>
</evidence>
<dbReference type="OrthoDB" id="2107166at2759"/>
<dbReference type="PROSITE" id="PS51782">
    <property type="entry name" value="LYSM"/>
    <property type="match status" value="2"/>
</dbReference>
<organism evidence="4 5">
    <name type="scientific">Cadophora malorum</name>
    <dbReference type="NCBI Taxonomy" id="108018"/>
    <lineage>
        <taxon>Eukaryota</taxon>
        <taxon>Fungi</taxon>
        <taxon>Dikarya</taxon>
        <taxon>Ascomycota</taxon>
        <taxon>Pezizomycotina</taxon>
        <taxon>Leotiomycetes</taxon>
        <taxon>Helotiales</taxon>
        <taxon>Ploettnerulaceae</taxon>
        <taxon>Cadophora</taxon>
    </lineage>
</organism>
<dbReference type="SMART" id="SM00257">
    <property type="entry name" value="LysM"/>
    <property type="match status" value="2"/>
</dbReference>
<dbReference type="PANTHER" id="PTHR33734:SF22">
    <property type="entry name" value="MEMBRANE-BOUND LYTIC MUREIN TRANSGLYCOSYLASE D"/>
    <property type="match status" value="1"/>
</dbReference>
<dbReference type="EMBL" id="JAFJYH010000154">
    <property type="protein sequence ID" value="KAG4417443.1"/>
    <property type="molecule type" value="Genomic_DNA"/>
</dbReference>
<dbReference type="InterPro" id="IPR018392">
    <property type="entry name" value="LysM"/>
</dbReference>
<feature type="compositionally biased region" description="Basic residues" evidence="1">
    <location>
        <begin position="189"/>
        <end position="198"/>
    </location>
</feature>
<feature type="chain" id="PRO_5034410563" description="LysM domain-containing protein" evidence="2">
    <location>
        <begin position="19"/>
        <end position="261"/>
    </location>
</feature>
<keyword evidence="5" id="KW-1185">Reference proteome</keyword>
<keyword evidence="2" id="KW-0732">Signal</keyword>
<dbReference type="SUPFAM" id="SSF54106">
    <property type="entry name" value="LysM domain"/>
    <property type="match status" value="2"/>
</dbReference>
<feature type="region of interest" description="Disordered" evidence="1">
    <location>
        <begin position="156"/>
        <end position="198"/>
    </location>
</feature>
<gene>
    <name evidence="4" type="ORF">IFR04_009396</name>
</gene>
<feature type="signal peptide" evidence="2">
    <location>
        <begin position="1"/>
        <end position="18"/>
    </location>
</feature>
<feature type="compositionally biased region" description="Low complexity" evidence="1">
    <location>
        <begin position="160"/>
        <end position="179"/>
    </location>
</feature>
<feature type="region of interest" description="Disordered" evidence="1">
    <location>
        <begin position="241"/>
        <end position="261"/>
    </location>
</feature>
<dbReference type="PANTHER" id="PTHR33734">
    <property type="entry name" value="LYSM DOMAIN-CONTAINING GPI-ANCHORED PROTEIN 2"/>
    <property type="match status" value="1"/>
</dbReference>
<dbReference type="Pfam" id="PF01476">
    <property type="entry name" value="LysM"/>
    <property type="match status" value="2"/>
</dbReference>